<dbReference type="SUPFAM" id="SSF49785">
    <property type="entry name" value="Galactose-binding domain-like"/>
    <property type="match status" value="1"/>
</dbReference>
<dbReference type="Proteomes" id="UP000637299">
    <property type="component" value="Unassembled WGS sequence"/>
</dbReference>
<dbReference type="Gene3D" id="2.60.120.260">
    <property type="entry name" value="Galactose-binding domain-like"/>
    <property type="match status" value="1"/>
</dbReference>
<proteinExistence type="predicted"/>
<feature type="signal peptide" evidence="1">
    <location>
        <begin position="1"/>
        <end position="30"/>
    </location>
</feature>
<feature type="chain" id="PRO_5047170923" evidence="1">
    <location>
        <begin position="31"/>
        <end position="1292"/>
    </location>
</feature>
<keyword evidence="4" id="KW-1185">Reference proteome</keyword>
<accession>A0ABR8ZFC5</accession>
<evidence type="ECO:0000313" key="4">
    <source>
        <dbReference type="Proteomes" id="UP000637299"/>
    </source>
</evidence>
<evidence type="ECO:0000313" key="3">
    <source>
        <dbReference type="EMBL" id="MBD8083503.1"/>
    </source>
</evidence>
<dbReference type="PROSITE" id="PS50022">
    <property type="entry name" value="FA58C_3"/>
    <property type="match status" value="1"/>
</dbReference>
<evidence type="ECO:0000259" key="2">
    <source>
        <dbReference type="PROSITE" id="PS50022"/>
    </source>
</evidence>
<protein>
    <submittedName>
        <fullName evidence="3">Discoidin domain-containing protein</fullName>
    </submittedName>
</protein>
<reference evidence="3 4" key="1">
    <citation type="submission" date="2020-09" db="EMBL/GenBank/DDBJ databases">
        <title>Genome seq and assembly of Chryseobacterium sp.</title>
        <authorList>
            <person name="Chhetri G."/>
        </authorList>
    </citation>
    <scope>NUCLEOTIDE SEQUENCE [LARGE SCALE GENOMIC DNA]</scope>
    <source>
        <strain evidence="3 4">GCR10</strain>
    </source>
</reference>
<dbReference type="InterPro" id="IPR008979">
    <property type="entry name" value="Galactose-bd-like_sf"/>
</dbReference>
<name>A0ABR8ZFC5_9FLAO</name>
<dbReference type="Pfam" id="PF00754">
    <property type="entry name" value="F5_F8_type_C"/>
    <property type="match status" value="1"/>
</dbReference>
<feature type="domain" description="F5/8 type C" evidence="2">
    <location>
        <begin position="841"/>
        <end position="987"/>
    </location>
</feature>
<evidence type="ECO:0000256" key="1">
    <source>
        <dbReference type="SAM" id="SignalP"/>
    </source>
</evidence>
<gene>
    <name evidence="3" type="ORF">IC610_13870</name>
</gene>
<sequence>MMKKNSTVKNLAKWCFFLALFVFAHNKSYAQCTTPGVRPDDNFQVETWNPTCNGGSDGYLNITNIKSSSASAPNANRPYSIRILTGVGGGIHPSYPTPYPIGNNTSFVVPNLSAGTFAVDIIDACGNTSADKAINMGQPTNPEFYIDYTTAIRRTTSSGGTCGDTFVIKTQFWRFETGQTLSVTFKNSANQIYTPANNTLTIPRAAANPMYIGNIISEVPVAFFLGGSITAQLNSNQCNRPASTKTLALPPNFQVPTNNNFANVQSTVNTCLSGYSFIRTLNYGTAPITITATEVNNPSATALDIDGNPLTFTYPPNYVWQESIQIFSGMKYDVQYKITYTDACGQVITENMMHSAPANSTASHTTCAGPTSYSPFVDDAGQLNVSLQSNLARSFPIKFTITAGPASWTSTLGDTTVTAPLTYPQVYTYNSTSSSNIFQLGTNIIVGSPASDDNVTRPKQFAPGTYTIKYEDACGRTNTFTATINSTTSCIRNSTTSHTISYCAYTNGNVDLTHKISPEDRDTRSLYRINANGTETLVQTLNHSGSIKFTNVPPGTYKVRFGGVNGAKVNYPGIGGINGIPRIAGTDYIYEETIVVAPLSALTFGSLISCNGNITGVAAGGQAPYTYTLYDSSLSTIVRPAQATGIFNGLPVGTTYQVQVTDACGRTFNQSIVVVNTLATPQIGTVTQANCSTSNSVQITNLPNGNWTLVDNFDNSETNGMTSNVVLTNLPTGTHSFFVKNTAGCSSSSSTSVTLNPPTTVANLVITNPSAVCNPATVDLTASTITAGSDAGLTYTYFTDPAATNSLSNPNAVATSGTYYIKGQSGACSAIKPVVVTVNSCTPLICTSESSMLNSASVTATASSGTGAQHVIDNDLTAANYWQTSGADNHITIDYGQNYVLNGFTYYPTTNGNTVLDYIIQTSTDNVTFTTVNSGVFPNYNTTTHRQDKGTPTTVRFTNPVNARYFRMIVAGNGKRVAEITPIVCGTTPLNMTCADVNKVSSGTDAAGSGKKLVRNLDNNWTVTHFAGGTGSPSTSTYNYNSITNALFYPAIVVGKAINTPPFVWATSPFGNSEWISATQNGQDINSQGLITGADNTLPNTYFFKYKFNISDPLLAASLKLRLDYYVDNQIVRVYVNGVNQNINSTDVQGHADGHQKSTLLDSDFHVGTNELIVQIFSTPGFAGLLVQGIPSCYCLKDPTTTGTGTDTKHGITLLKRAGANDTDNWPMVRKSAHTVLESNTKGFVPTRITTANLSNITTPVEGMMVFDTTAKCLKIYDGTSWKCFTTPTCPQ</sequence>
<organism evidence="3 4">
    <name type="scientific">Chryseobacterium caseinilyticum</name>
    <dbReference type="NCBI Taxonomy" id="2771428"/>
    <lineage>
        <taxon>Bacteria</taxon>
        <taxon>Pseudomonadati</taxon>
        <taxon>Bacteroidota</taxon>
        <taxon>Flavobacteriia</taxon>
        <taxon>Flavobacteriales</taxon>
        <taxon>Weeksellaceae</taxon>
        <taxon>Chryseobacterium group</taxon>
        <taxon>Chryseobacterium</taxon>
    </lineage>
</organism>
<dbReference type="EMBL" id="JACYFS010000004">
    <property type="protein sequence ID" value="MBD8083503.1"/>
    <property type="molecule type" value="Genomic_DNA"/>
</dbReference>
<dbReference type="InterPro" id="IPR000421">
    <property type="entry name" value="FA58C"/>
</dbReference>
<keyword evidence="1" id="KW-0732">Signal</keyword>
<dbReference type="RefSeq" id="WP_191737406.1">
    <property type="nucleotide sequence ID" value="NZ_JACYFS010000004.1"/>
</dbReference>
<comment type="caution">
    <text evidence="3">The sequence shown here is derived from an EMBL/GenBank/DDBJ whole genome shotgun (WGS) entry which is preliminary data.</text>
</comment>